<dbReference type="AlphaFoldDB" id="A0AAE5S916"/>
<feature type="non-terminal residue" evidence="1">
    <location>
        <position position="42"/>
    </location>
</feature>
<evidence type="ECO:0000313" key="2">
    <source>
        <dbReference type="Proteomes" id="UP000237295"/>
    </source>
</evidence>
<gene>
    <name evidence="1" type="ORF">CXB42_06050</name>
</gene>
<accession>A0AAE5S916</accession>
<organism evidence="1 2">
    <name type="scientific">Pseudomonas syringae pv. syringae</name>
    <dbReference type="NCBI Taxonomy" id="321"/>
    <lineage>
        <taxon>Bacteria</taxon>
        <taxon>Pseudomonadati</taxon>
        <taxon>Pseudomonadota</taxon>
        <taxon>Gammaproteobacteria</taxon>
        <taxon>Pseudomonadales</taxon>
        <taxon>Pseudomonadaceae</taxon>
        <taxon>Pseudomonas</taxon>
        <taxon>Pseudomonas syringae</taxon>
    </lineage>
</organism>
<dbReference type="EMBL" id="NBAQ01000003">
    <property type="protein sequence ID" value="POQ05158.1"/>
    <property type="molecule type" value="Genomic_DNA"/>
</dbReference>
<sequence length="42" mass="4452">MYVRFALGDAGVSWCGDLQGKDFTMLRDNGKPPGTTPPSPAP</sequence>
<evidence type="ECO:0000313" key="1">
    <source>
        <dbReference type="EMBL" id="POQ05158.1"/>
    </source>
</evidence>
<name>A0AAE5S916_PSESY</name>
<proteinExistence type="predicted"/>
<comment type="caution">
    <text evidence="1">The sequence shown here is derived from an EMBL/GenBank/DDBJ whole genome shotgun (WGS) entry which is preliminary data.</text>
</comment>
<reference evidence="1 2" key="1">
    <citation type="submission" date="2017-03" db="EMBL/GenBank/DDBJ databases">
        <authorList>
            <person name="Hulin M.T."/>
        </authorList>
    </citation>
    <scope>NUCLEOTIDE SEQUENCE [LARGE SCALE GENOMIC DNA]</scope>
    <source>
        <strain evidence="1 2">5264</strain>
    </source>
</reference>
<protein>
    <submittedName>
        <fullName evidence="1">Helix-turn-helix transcriptional regulator</fullName>
    </submittedName>
</protein>
<dbReference type="Proteomes" id="UP000237295">
    <property type="component" value="Unassembled WGS sequence"/>
</dbReference>